<evidence type="ECO:0008006" key="3">
    <source>
        <dbReference type="Google" id="ProtNLM"/>
    </source>
</evidence>
<evidence type="ECO:0000313" key="1">
    <source>
        <dbReference type="EMBL" id="MCA0153186.1"/>
    </source>
</evidence>
<protein>
    <recommendedName>
        <fullName evidence="3">Galactose mutarotase</fullName>
    </recommendedName>
</protein>
<proteinExistence type="predicted"/>
<name>A0ABS7Y0S1_9FLAO</name>
<organism evidence="1 2">
    <name type="scientific">Winogradskyella vincentii</name>
    <dbReference type="NCBI Taxonomy" id="2877122"/>
    <lineage>
        <taxon>Bacteria</taxon>
        <taxon>Pseudomonadati</taxon>
        <taxon>Bacteroidota</taxon>
        <taxon>Flavobacteriia</taxon>
        <taxon>Flavobacteriales</taxon>
        <taxon>Flavobacteriaceae</taxon>
        <taxon>Winogradskyella</taxon>
    </lineage>
</organism>
<evidence type="ECO:0000313" key="2">
    <source>
        <dbReference type="Proteomes" id="UP001198402"/>
    </source>
</evidence>
<reference evidence="2" key="1">
    <citation type="submission" date="2023-07" db="EMBL/GenBank/DDBJ databases">
        <authorList>
            <person name="Yue Y."/>
        </authorList>
    </citation>
    <scope>NUCLEOTIDE SEQUENCE [LARGE SCALE GENOMIC DNA]</scope>
    <source>
        <strain evidence="2">2Y89</strain>
    </source>
</reference>
<keyword evidence="2" id="KW-1185">Reference proteome</keyword>
<dbReference type="Proteomes" id="UP001198402">
    <property type="component" value="Unassembled WGS sequence"/>
</dbReference>
<dbReference type="RefSeq" id="WP_224478152.1">
    <property type="nucleotide sequence ID" value="NZ_JAIUJS010000003.1"/>
</dbReference>
<accession>A0ABS7Y0S1</accession>
<comment type="caution">
    <text evidence="1">The sequence shown here is derived from an EMBL/GenBank/DDBJ whole genome shotgun (WGS) entry which is preliminary data.</text>
</comment>
<sequence>MTYILKNKTIELHIDDPSENYNFSRFDWSGKIKKLIYKGTCVTGDEKTDAKEIPDYGRGFYNEFGINKPVGFQNLELNDWFHKIGVGLLRKQESDYFFMNKYDIKPARFSLNANSETLQIKCQSLSHNGYAYILEKEIKLLKSGFEINYTLKNTGQKSIITDEYVHNFMSINKSLINKDYELSFNFVIDPDTFNETVNPKNVVTFSTNQVSFKASPESAFFFSNITGGKKVTAQWKLVNKRNKICISEKGDFETNSINLWGCRHVISPELFFDINLKPDNTKKWSRTYTLYNLS</sequence>
<dbReference type="EMBL" id="JAIUJS010000003">
    <property type="protein sequence ID" value="MCA0153186.1"/>
    <property type="molecule type" value="Genomic_DNA"/>
</dbReference>
<gene>
    <name evidence="1" type="ORF">LBV24_08165</name>
</gene>